<organism evidence="3 4">
    <name type="scientific">Penicillium angulare</name>
    <dbReference type="NCBI Taxonomy" id="116970"/>
    <lineage>
        <taxon>Eukaryota</taxon>
        <taxon>Fungi</taxon>
        <taxon>Dikarya</taxon>
        <taxon>Ascomycota</taxon>
        <taxon>Pezizomycotina</taxon>
        <taxon>Eurotiomycetes</taxon>
        <taxon>Eurotiomycetidae</taxon>
        <taxon>Eurotiales</taxon>
        <taxon>Aspergillaceae</taxon>
        <taxon>Penicillium</taxon>
    </lineage>
</organism>
<gene>
    <name evidence="3" type="ORF">N7456_009683</name>
</gene>
<sequence length="788" mass="86091">MGCSGDREKGIVPLEEKWGYVNLDDFKSESCWSSFSYIFIWIMLLVSMAVYGVDIFTAVNLLAFSRWSGRVEPAIPFKISRWIFAVCIIVSIALLAYRWLLAIRAMRSGSITRSYLDPLAVRVQSVRVFTKKGRGWKKFLVFADLTKSKKGAEYVALYTYFAFQSWMNTVFADGPRQVINAITLYSVMKMDLLPGGKNTTSDDDSSGFSQFFNNLKILAESNTLQAVVLFGMLFTLIIWVLSVLKLASAVILYLIFLFHHIPEEDGSLKAYCRRKISTRLKRIVRGKVDKALAKGLQLQDRAPTRPGLATADSKPTLPFIDMDKTPVVTTLSRSTTETTLPPYTRSNSTRTDQNPTLPNLEMAKPPLTRTTTQSSAISADSASLTANAAPMGYSPLDRQNASLPPVPPIPSTVPSRMGSGQSRQTPGPPPFGNETDRGPAGIYRNLTDAGAQSNRTFNSDNDPYAPTAPSIHSSSSIPGYYGRSHTPARYDPYASAGDDYGVDEEYESYGPPVTERDHFAQQGYTPEAGYDAGSYSSTSAAAVSHPQDSYQARSYTPASTGVANVSDPYQARSYTPASTGMVNPNDPYQARSYTPASTGGANTSDPYQARSYTPGNTSTFRSEDRYQTYTPVSGDTSAYSQDGYPSRSYTPASIGSTPYQQDPYQSRSYTPASTNATSRNQGNVPSLRSMTPASQGTPAPRAEQQPQRPPVRAFTPMTSDTSTDSQSSGYTAFNPSAASQTPQPPMPRMPPPAGYQSLSRAQTASPSTMNRNEPPAGYSFNRANTDRF</sequence>
<feature type="transmembrane region" description="Helical" evidence="2">
    <location>
        <begin position="37"/>
        <end position="59"/>
    </location>
</feature>
<dbReference type="AlphaFoldDB" id="A0A9W9F5C3"/>
<feature type="region of interest" description="Disordered" evidence="1">
    <location>
        <begin position="505"/>
        <end position="788"/>
    </location>
</feature>
<dbReference type="GO" id="GO:0015079">
    <property type="term" value="F:potassium ion transmembrane transporter activity"/>
    <property type="evidence" value="ECO:0007669"/>
    <property type="project" value="InterPro"/>
</dbReference>
<keyword evidence="4" id="KW-1185">Reference proteome</keyword>
<feature type="compositionally biased region" description="Polar residues" evidence="1">
    <location>
        <begin position="344"/>
        <end position="357"/>
    </location>
</feature>
<feature type="compositionally biased region" description="Polar residues" evidence="1">
    <location>
        <begin position="368"/>
        <end position="386"/>
    </location>
</feature>
<feature type="compositionally biased region" description="Low complexity" evidence="1">
    <location>
        <begin position="698"/>
        <end position="728"/>
    </location>
</feature>
<feature type="compositionally biased region" description="Polar residues" evidence="1">
    <location>
        <begin position="756"/>
        <end position="771"/>
    </location>
</feature>
<protein>
    <recommendedName>
        <fullName evidence="5">Pheromone-regulated membrane protein</fullName>
    </recommendedName>
</protein>
<keyword evidence="2" id="KW-0472">Membrane</keyword>
<reference evidence="3" key="1">
    <citation type="submission" date="2022-11" db="EMBL/GenBank/DDBJ databases">
        <authorList>
            <person name="Petersen C."/>
        </authorList>
    </citation>
    <scope>NUCLEOTIDE SEQUENCE</scope>
    <source>
        <strain evidence="3">IBT 30069</strain>
    </source>
</reference>
<feature type="compositionally biased region" description="Low complexity" evidence="1">
    <location>
        <begin position="330"/>
        <end position="340"/>
    </location>
</feature>
<feature type="compositionally biased region" description="Polar residues" evidence="1">
    <location>
        <begin position="729"/>
        <end position="741"/>
    </location>
</feature>
<feature type="compositionally biased region" description="Polar residues" evidence="1">
    <location>
        <begin position="534"/>
        <end position="563"/>
    </location>
</feature>
<proteinExistence type="predicted"/>
<dbReference type="GO" id="GO:0005886">
    <property type="term" value="C:plasma membrane"/>
    <property type="evidence" value="ECO:0007669"/>
    <property type="project" value="InterPro"/>
</dbReference>
<feature type="compositionally biased region" description="Polar residues" evidence="1">
    <location>
        <begin position="450"/>
        <end position="461"/>
    </location>
</feature>
<evidence type="ECO:0000313" key="4">
    <source>
        <dbReference type="Proteomes" id="UP001149165"/>
    </source>
</evidence>
<dbReference type="PANTHER" id="PTHR36424">
    <property type="entry name" value="PHEROMONE-REGULATED MEMBRANE PROTEIN 6"/>
    <property type="match status" value="1"/>
</dbReference>
<dbReference type="OrthoDB" id="2128042at2759"/>
<feature type="compositionally biased region" description="Polar residues" evidence="1">
    <location>
        <begin position="627"/>
        <end position="640"/>
    </location>
</feature>
<evidence type="ECO:0008006" key="5">
    <source>
        <dbReference type="Google" id="ProtNLM"/>
    </source>
</evidence>
<name>A0A9W9F5C3_9EURO</name>
<feature type="compositionally biased region" description="Pro residues" evidence="1">
    <location>
        <begin position="742"/>
        <end position="753"/>
    </location>
</feature>
<accession>A0A9W9F5C3</accession>
<feature type="compositionally biased region" description="Polar residues" evidence="1">
    <location>
        <begin position="591"/>
        <end position="620"/>
    </location>
</feature>
<dbReference type="Proteomes" id="UP001149165">
    <property type="component" value="Unassembled WGS sequence"/>
</dbReference>
<dbReference type="Pfam" id="PF16944">
    <property type="entry name" value="KCH"/>
    <property type="match status" value="1"/>
</dbReference>
<feature type="transmembrane region" description="Helical" evidence="2">
    <location>
        <begin position="79"/>
        <end position="100"/>
    </location>
</feature>
<reference evidence="3" key="2">
    <citation type="journal article" date="2023" name="IMA Fungus">
        <title>Comparative genomic study of the Penicillium genus elucidates a diverse pangenome and 15 lateral gene transfer events.</title>
        <authorList>
            <person name="Petersen C."/>
            <person name="Sorensen T."/>
            <person name="Nielsen M.R."/>
            <person name="Sondergaard T.E."/>
            <person name="Sorensen J.L."/>
            <person name="Fitzpatrick D.A."/>
            <person name="Frisvad J.C."/>
            <person name="Nielsen K.L."/>
        </authorList>
    </citation>
    <scope>NUCLEOTIDE SEQUENCE</scope>
    <source>
        <strain evidence="3">IBT 30069</strain>
    </source>
</reference>
<evidence type="ECO:0000256" key="1">
    <source>
        <dbReference type="SAM" id="MobiDB-lite"/>
    </source>
</evidence>
<keyword evidence="2" id="KW-1133">Transmembrane helix</keyword>
<keyword evidence="2" id="KW-0812">Transmembrane</keyword>
<dbReference type="InterPro" id="IPR031606">
    <property type="entry name" value="Kch1/2"/>
</dbReference>
<dbReference type="EMBL" id="JAPQKH010000006">
    <property type="protein sequence ID" value="KAJ5093822.1"/>
    <property type="molecule type" value="Genomic_DNA"/>
</dbReference>
<feature type="region of interest" description="Disordered" evidence="1">
    <location>
        <begin position="330"/>
        <end position="479"/>
    </location>
</feature>
<feature type="compositionally biased region" description="Polar residues" evidence="1">
    <location>
        <begin position="647"/>
        <end position="697"/>
    </location>
</feature>
<feature type="compositionally biased region" description="Polar residues" evidence="1">
    <location>
        <begin position="572"/>
        <end position="582"/>
    </location>
</feature>
<evidence type="ECO:0000256" key="2">
    <source>
        <dbReference type="SAM" id="Phobius"/>
    </source>
</evidence>
<evidence type="ECO:0000313" key="3">
    <source>
        <dbReference type="EMBL" id="KAJ5093822.1"/>
    </source>
</evidence>
<dbReference type="PANTHER" id="PTHR36424:SF1">
    <property type="entry name" value="LOW AFFINITY K(+) TRANSPORTER 1-RELATED"/>
    <property type="match status" value="1"/>
</dbReference>
<feature type="transmembrane region" description="Helical" evidence="2">
    <location>
        <begin position="226"/>
        <end position="259"/>
    </location>
</feature>
<comment type="caution">
    <text evidence="3">The sequence shown here is derived from an EMBL/GenBank/DDBJ whole genome shotgun (WGS) entry which is preliminary data.</text>
</comment>